<dbReference type="Pfam" id="PF00085">
    <property type="entry name" value="Thioredoxin"/>
    <property type="match status" value="1"/>
</dbReference>
<reference evidence="2" key="2">
    <citation type="journal article" date="2021" name="Microbiome">
        <title>Successional dynamics and alternative stable states in a saline activated sludge microbial community over 9 years.</title>
        <authorList>
            <person name="Wang Y."/>
            <person name="Ye J."/>
            <person name="Ju F."/>
            <person name="Liu L."/>
            <person name="Boyd J.A."/>
            <person name="Deng Y."/>
            <person name="Parks D.H."/>
            <person name="Jiang X."/>
            <person name="Yin X."/>
            <person name="Woodcroft B.J."/>
            <person name="Tyson G.W."/>
            <person name="Hugenholtz P."/>
            <person name="Polz M.F."/>
            <person name="Zhang T."/>
        </authorList>
    </citation>
    <scope>NUCLEOTIDE SEQUENCE</scope>
    <source>
        <strain evidence="2">HKST-UBA17</strain>
    </source>
</reference>
<protein>
    <submittedName>
        <fullName evidence="2">Thiol reductase thioredoxin</fullName>
    </submittedName>
</protein>
<reference evidence="2" key="1">
    <citation type="submission" date="2020-04" db="EMBL/GenBank/DDBJ databases">
        <authorList>
            <person name="Zhang T."/>
        </authorList>
    </citation>
    <scope>NUCLEOTIDE SEQUENCE</scope>
    <source>
        <strain evidence="2">HKST-UBA17</strain>
    </source>
</reference>
<dbReference type="EMBL" id="JAGQLN010000011">
    <property type="protein sequence ID" value="MCA9376909.1"/>
    <property type="molecule type" value="Genomic_DNA"/>
</dbReference>
<sequence length="34" mass="3795">MAVTFTDATFEDDVLKAEGLVLVDFWAAWYGPCI</sequence>
<evidence type="ECO:0000259" key="1">
    <source>
        <dbReference type="Pfam" id="PF00085"/>
    </source>
</evidence>
<name>A0A955KXC9_9BACT</name>
<organism evidence="2 3">
    <name type="scientific">Candidatus Dojkabacteria bacterium</name>
    <dbReference type="NCBI Taxonomy" id="2099670"/>
    <lineage>
        <taxon>Bacteria</taxon>
        <taxon>Candidatus Dojkabacteria</taxon>
    </lineage>
</organism>
<dbReference type="SUPFAM" id="SSF52833">
    <property type="entry name" value="Thioredoxin-like"/>
    <property type="match status" value="1"/>
</dbReference>
<proteinExistence type="predicted"/>
<comment type="caution">
    <text evidence="2">The sequence shown here is derived from an EMBL/GenBank/DDBJ whole genome shotgun (WGS) entry which is preliminary data.</text>
</comment>
<dbReference type="InterPro" id="IPR013766">
    <property type="entry name" value="Thioredoxin_domain"/>
</dbReference>
<dbReference type="AlphaFoldDB" id="A0A955KXC9"/>
<evidence type="ECO:0000313" key="3">
    <source>
        <dbReference type="Proteomes" id="UP000741282"/>
    </source>
</evidence>
<gene>
    <name evidence="2" type="ORF">KC685_03245</name>
</gene>
<dbReference type="Gene3D" id="3.40.30.10">
    <property type="entry name" value="Glutaredoxin"/>
    <property type="match status" value="1"/>
</dbReference>
<accession>A0A955KXC9</accession>
<evidence type="ECO:0000313" key="2">
    <source>
        <dbReference type="EMBL" id="MCA9376909.1"/>
    </source>
</evidence>
<feature type="domain" description="Thioredoxin" evidence="1">
    <location>
        <begin position="3"/>
        <end position="33"/>
    </location>
</feature>
<feature type="non-terminal residue" evidence="2">
    <location>
        <position position="34"/>
    </location>
</feature>
<dbReference type="InterPro" id="IPR036249">
    <property type="entry name" value="Thioredoxin-like_sf"/>
</dbReference>
<dbReference type="Proteomes" id="UP000741282">
    <property type="component" value="Unassembled WGS sequence"/>
</dbReference>